<keyword evidence="1" id="KW-0812">Transmembrane</keyword>
<accession>A0ABS5E4R0</accession>
<dbReference type="InterPro" id="IPR003425">
    <property type="entry name" value="CCB3/YggT"/>
</dbReference>
<proteinExistence type="predicted"/>
<evidence type="ECO:0000313" key="2">
    <source>
        <dbReference type="EMBL" id="MBR0558889.1"/>
    </source>
</evidence>
<reference evidence="2 3" key="1">
    <citation type="submission" date="2021-04" db="EMBL/GenBank/DDBJ databases">
        <title>The complete genome sequence of Neokomagataea sp. TBRC 2177.</title>
        <authorList>
            <person name="Charoenyingcharoen P."/>
            <person name="Yukphan P."/>
        </authorList>
    </citation>
    <scope>NUCLEOTIDE SEQUENCE [LARGE SCALE GENOMIC DNA]</scope>
    <source>
        <strain evidence="2 3">TBRC 2177</strain>
    </source>
</reference>
<dbReference type="Proteomes" id="UP000677812">
    <property type="component" value="Unassembled WGS sequence"/>
</dbReference>
<gene>
    <name evidence="2" type="ORF">KB213_02275</name>
</gene>
<dbReference type="Pfam" id="PF02325">
    <property type="entry name" value="CCB3_YggT"/>
    <property type="match status" value="1"/>
</dbReference>
<dbReference type="EMBL" id="JAGRQH010000001">
    <property type="protein sequence ID" value="MBR0558889.1"/>
    <property type="molecule type" value="Genomic_DNA"/>
</dbReference>
<keyword evidence="1" id="KW-1133">Transmembrane helix</keyword>
<dbReference type="RefSeq" id="WP_211680434.1">
    <property type="nucleotide sequence ID" value="NZ_JAGRQH010000001.1"/>
</dbReference>
<keyword evidence="1" id="KW-0472">Membrane</keyword>
<evidence type="ECO:0000313" key="3">
    <source>
        <dbReference type="Proteomes" id="UP000677812"/>
    </source>
</evidence>
<keyword evidence="3" id="KW-1185">Reference proteome</keyword>
<organism evidence="2 3">
    <name type="scientific">Neokomagataea anthophila</name>
    <dbReference type="NCBI Taxonomy" id="2826925"/>
    <lineage>
        <taxon>Bacteria</taxon>
        <taxon>Pseudomonadati</taxon>
        <taxon>Pseudomonadota</taxon>
        <taxon>Alphaproteobacteria</taxon>
        <taxon>Acetobacterales</taxon>
        <taxon>Acetobacteraceae</taxon>
        <taxon>Neokomagataea</taxon>
    </lineage>
</organism>
<evidence type="ECO:0000256" key="1">
    <source>
        <dbReference type="SAM" id="Phobius"/>
    </source>
</evidence>
<sequence>MFDLYLLIQLLIRVFTWMLLGYCVMSMLLGYGVLNIHNRFFYGLYSTLGRIVEPVLNPIRRILPATGGLDFAPFVLLLAIQFIVQPLLRHLFMATLYHQF</sequence>
<feature type="transmembrane region" description="Helical" evidence="1">
    <location>
        <begin position="71"/>
        <end position="92"/>
    </location>
</feature>
<comment type="caution">
    <text evidence="2">The sequence shown here is derived from an EMBL/GenBank/DDBJ whole genome shotgun (WGS) entry which is preliminary data.</text>
</comment>
<protein>
    <submittedName>
        <fullName evidence="2">YggT family protein</fullName>
    </submittedName>
</protein>
<name>A0ABS5E4R0_9PROT</name>
<feature type="transmembrane region" description="Helical" evidence="1">
    <location>
        <begin position="12"/>
        <end position="34"/>
    </location>
</feature>